<name>H3NPK4_9FIRM</name>
<dbReference type="InterPro" id="IPR001638">
    <property type="entry name" value="Solute-binding_3/MltF_N"/>
</dbReference>
<dbReference type="SUPFAM" id="SSF53850">
    <property type="entry name" value="Periplasmic binding protein-like II"/>
    <property type="match status" value="1"/>
</dbReference>
<dbReference type="STRING" id="883114.HMPREF9709_01276"/>
<feature type="domain" description="Solute-binding protein family 3/N-terminal" evidence="4">
    <location>
        <begin position="33"/>
        <end position="267"/>
    </location>
</feature>
<dbReference type="HOGENOM" id="CLU_028871_3_1_9"/>
<evidence type="ECO:0000256" key="1">
    <source>
        <dbReference type="ARBA" id="ARBA00004418"/>
    </source>
</evidence>
<evidence type="ECO:0000259" key="4">
    <source>
        <dbReference type="SMART" id="SM00062"/>
    </source>
</evidence>
<dbReference type="eggNOG" id="COG4521">
    <property type="taxonomic scope" value="Bacteria"/>
</dbReference>
<dbReference type="GeneID" id="96999245"/>
<reference evidence="5 6" key="1">
    <citation type="submission" date="2012-01" db="EMBL/GenBank/DDBJ databases">
        <title>The Genome Sequence of Helcococcus kunzii ATCC 51366.</title>
        <authorList>
            <consortium name="The Broad Institute Genome Sequencing Platform"/>
            <person name="Earl A."/>
            <person name="Ward D."/>
            <person name="Feldgarden M."/>
            <person name="Gevers D."/>
            <person name="Huys G."/>
            <person name="Young S.K."/>
            <person name="Zeng Q."/>
            <person name="Gargeya S."/>
            <person name="Fitzgerald M."/>
            <person name="Haas B."/>
            <person name="Abouelleil A."/>
            <person name="Alvarado L."/>
            <person name="Arachchi H.M."/>
            <person name="Berlin A."/>
            <person name="Chapman S.B."/>
            <person name="Gearin G."/>
            <person name="Goldberg J."/>
            <person name="Griggs A."/>
            <person name="Gujja S."/>
            <person name="Hansen M."/>
            <person name="Heiman D."/>
            <person name="Howarth C."/>
            <person name="Larimer J."/>
            <person name="Lui A."/>
            <person name="MacDonald P.J.P."/>
            <person name="McCowen C."/>
            <person name="Montmayeur A."/>
            <person name="Murphy C."/>
            <person name="Neiman D."/>
            <person name="Pearson M."/>
            <person name="Priest M."/>
            <person name="Roberts A."/>
            <person name="Saif S."/>
            <person name="Shea T."/>
            <person name="Sisk P."/>
            <person name="Stolte C."/>
            <person name="Sykes S."/>
            <person name="Wortman J."/>
            <person name="Nusbaum C."/>
            <person name="Birren B."/>
        </authorList>
    </citation>
    <scope>NUCLEOTIDE SEQUENCE [LARGE SCALE GENOMIC DNA]</scope>
    <source>
        <strain evidence="5 6">ATCC 51366</strain>
    </source>
</reference>
<dbReference type="Proteomes" id="UP000004191">
    <property type="component" value="Unassembled WGS sequence"/>
</dbReference>
<dbReference type="SMART" id="SM00062">
    <property type="entry name" value="PBPb"/>
    <property type="match status" value="1"/>
</dbReference>
<sequence>MNLRNNRFIFFTLLLILLLFVGCSKKNGSKPEKIKIGTIRVPDDKTVAYELGFFKEYFENKGIKVELIFFDSGTAANVAFASGDLDFAEMGYTNGVVALNRGLDVELIWIHEVLGSNEALVVQDGKNINSIKDLRGKTIATPFSSTSHYSLMKALELEGLTARDIKLLDMNTEDIVASWSRGDLDAVYTWEPTLGEIKKSGKVLIDSAALAEKGITTVNIELVNKQFSKKYPNLVADYIKALDKGITEFKERPENAIKAASKYLGVKEDLVKRQMESTIWLNAREQLDKRYLGTNKNPGDFNKTFLETAKFLQNEKKIDKIPTMEQIDEFINSKYIEKSLDKNGENNE</sequence>
<keyword evidence="3" id="KW-0732">Signal</keyword>
<evidence type="ECO:0000256" key="3">
    <source>
        <dbReference type="ARBA" id="ARBA00022729"/>
    </source>
</evidence>
<organism evidence="5 6">
    <name type="scientific">Helcococcus kunzii ATCC 51366</name>
    <dbReference type="NCBI Taxonomy" id="883114"/>
    <lineage>
        <taxon>Bacteria</taxon>
        <taxon>Bacillati</taxon>
        <taxon>Bacillota</taxon>
        <taxon>Tissierellia</taxon>
        <taxon>Tissierellales</taxon>
        <taxon>Peptoniphilaceae</taxon>
        <taxon>Helcococcus</taxon>
    </lineage>
</organism>
<accession>H3NPK4</accession>
<keyword evidence="6" id="KW-1185">Reference proteome</keyword>
<evidence type="ECO:0000256" key="2">
    <source>
        <dbReference type="ARBA" id="ARBA00010742"/>
    </source>
</evidence>
<dbReference type="InterPro" id="IPR010068">
    <property type="entry name" value="Peri-bd_TauA"/>
</dbReference>
<dbReference type="CDD" id="cd13560">
    <property type="entry name" value="PBP2_taurine"/>
    <property type="match status" value="1"/>
</dbReference>
<dbReference type="Pfam" id="PF09084">
    <property type="entry name" value="NMT1"/>
    <property type="match status" value="1"/>
</dbReference>
<dbReference type="PANTHER" id="PTHR30024">
    <property type="entry name" value="ALIPHATIC SULFONATES-BINDING PROTEIN-RELATED"/>
    <property type="match status" value="1"/>
</dbReference>
<dbReference type="OrthoDB" id="9815602at2"/>
<dbReference type="PANTHER" id="PTHR30024:SF47">
    <property type="entry name" value="TAURINE-BINDING PERIPLASMIC PROTEIN"/>
    <property type="match status" value="1"/>
</dbReference>
<gene>
    <name evidence="5" type="ORF">HMPREF9709_01276</name>
</gene>
<comment type="caution">
    <text evidence="5">The sequence shown here is derived from an EMBL/GenBank/DDBJ whole genome shotgun (WGS) entry which is preliminary data.</text>
</comment>
<comment type="similarity">
    <text evidence="2">Belongs to the bacterial solute-binding protein SsuA/TauA family.</text>
</comment>
<dbReference type="PROSITE" id="PS51257">
    <property type="entry name" value="PROKAR_LIPOPROTEIN"/>
    <property type="match status" value="1"/>
</dbReference>
<protein>
    <submittedName>
        <fullName evidence="5">Taurine ABC transporter, periplasmic binding protein</fullName>
    </submittedName>
</protein>
<dbReference type="EMBL" id="AGEI01000024">
    <property type="protein sequence ID" value="EHR33232.1"/>
    <property type="molecule type" value="Genomic_DNA"/>
</dbReference>
<dbReference type="Gene3D" id="3.40.190.10">
    <property type="entry name" value="Periplasmic binding protein-like II"/>
    <property type="match status" value="2"/>
</dbReference>
<evidence type="ECO:0000313" key="5">
    <source>
        <dbReference type="EMBL" id="EHR33232.1"/>
    </source>
</evidence>
<comment type="subcellular location">
    <subcellularLocation>
        <location evidence="1">Periplasm</location>
    </subcellularLocation>
</comment>
<dbReference type="AlphaFoldDB" id="H3NPK4"/>
<proteinExistence type="inferred from homology"/>
<dbReference type="InterPro" id="IPR015168">
    <property type="entry name" value="SsuA/THI5"/>
</dbReference>
<dbReference type="RefSeq" id="WP_005398791.1">
    <property type="nucleotide sequence ID" value="NZ_JH601088.1"/>
</dbReference>
<evidence type="ECO:0000313" key="6">
    <source>
        <dbReference type="Proteomes" id="UP000004191"/>
    </source>
</evidence>
<dbReference type="GO" id="GO:0042597">
    <property type="term" value="C:periplasmic space"/>
    <property type="evidence" value="ECO:0007669"/>
    <property type="project" value="UniProtKB-SubCell"/>
</dbReference>
<dbReference type="PATRIC" id="fig|883114.3.peg.1267"/>
<dbReference type="GO" id="GO:0042918">
    <property type="term" value="P:alkanesulfonate transmembrane transport"/>
    <property type="evidence" value="ECO:0007669"/>
    <property type="project" value="TreeGrafter"/>
</dbReference>